<protein>
    <submittedName>
        <fullName evidence="7">Hypp3961 protein</fullName>
    </submittedName>
</protein>
<keyword evidence="8" id="KW-1185">Reference proteome</keyword>
<evidence type="ECO:0000256" key="3">
    <source>
        <dbReference type="ARBA" id="ARBA00022692"/>
    </source>
</evidence>
<evidence type="ECO:0000313" key="7">
    <source>
        <dbReference type="EMBL" id="CAH1268729.1"/>
    </source>
</evidence>
<keyword evidence="5 6" id="KW-0472">Membrane</keyword>
<evidence type="ECO:0000256" key="5">
    <source>
        <dbReference type="ARBA" id="ARBA00023136"/>
    </source>
</evidence>
<dbReference type="Pfam" id="PF04103">
    <property type="entry name" value="CD20"/>
    <property type="match status" value="1"/>
</dbReference>
<dbReference type="AlphaFoldDB" id="A0A8K0EZW9"/>
<dbReference type="InterPro" id="IPR007237">
    <property type="entry name" value="CD20-like"/>
</dbReference>
<feature type="transmembrane region" description="Helical" evidence="6">
    <location>
        <begin position="207"/>
        <end position="229"/>
    </location>
</feature>
<dbReference type="OrthoDB" id="10071434at2759"/>
<dbReference type="GO" id="GO:0016020">
    <property type="term" value="C:membrane"/>
    <property type="evidence" value="ECO:0007669"/>
    <property type="project" value="UniProtKB-SubCell"/>
</dbReference>
<name>A0A8K0EZW9_BRALA</name>
<feature type="transmembrane region" description="Helical" evidence="6">
    <location>
        <begin position="12"/>
        <end position="35"/>
    </location>
</feature>
<evidence type="ECO:0000256" key="6">
    <source>
        <dbReference type="SAM" id="Phobius"/>
    </source>
</evidence>
<dbReference type="PANTHER" id="PTHR23320:SF165">
    <property type="entry name" value="MARVEL DOMAIN-CONTAINING PROTEIN"/>
    <property type="match status" value="1"/>
</dbReference>
<evidence type="ECO:0000256" key="1">
    <source>
        <dbReference type="ARBA" id="ARBA00004141"/>
    </source>
</evidence>
<evidence type="ECO:0000313" key="8">
    <source>
        <dbReference type="Proteomes" id="UP000838412"/>
    </source>
</evidence>
<proteinExistence type="inferred from homology"/>
<comment type="subcellular location">
    <subcellularLocation>
        <location evidence="1">Membrane</location>
        <topology evidence="1">Multi-pass membrane protein</topology>
    </subcellularLocation>
</comment>
<organism evidence="7 8">
    <name type="scientific">Branchiostoma lanceolatum</name>
    <name type="common">Common lancelet</name>
    <name type="synonym">Amphioxus lanceolatum</name>
    <dbReference type="NCBI Taxonomy" id="7740"/>
    <lineage>
        <taxon>Eukaryota</taxon>
        <taxon>Metazoa</taxon>
        <taxon>Chordata</taxon>
        <taxon>Cephalochordata</taxon>
        <taxon>Leptocardii</taxon>
        <taxon>Amphioxiformes</taxon>
        <taxon>Branchiostomatidae</taxon>
        <taxon>Branchiostoma</taxon>
    </lineage>
</organism>
<sequence>MAYHAKAVHGLGWTLVVLGTISTVLGTAAVATMAAKGQPTYMHYIAGPIWSGVFVLITGILGVCSGKKPTNKCLIVAFMVLGIFTILATFCSFGLAVTGAIIDSCYSYRPWNHYDYDYPDYVIDPPDYEYEYNVTAWNSTKPPPIPVPDIAPSGRVYGGNVGCTTAAKVLLFTMSFSLSCSAHVSPPLYSDDDSCTTTAKALHGVSALLAFVELVLGFVVSIMCCCGLCNSTTPHVMYGPGVAPAQLMSNGQGGFILLQAVPSSQQFGARQQVFLAPPGAPQAPMQVYYTAGQAPPQYAQPGGVGAAAAPPQYAQYARTQATEAPPVDTKTPLTA</sequence>
<gene>
    <name evidence="7" type="primary">Hypp3961</name>
    <name evidence="7" type="ORF">BLAG_LOCUS21554</name>
</gene>
<dbReference type="PANTHER" id="PTHR23320">
    <property type="entry name" value="MEMBRANE-SPANNING 4-DOMAINS SUBFAMILY A MS4A -RELATED"/>
    <property type="match status" value="1"/>
</dbReference>
<dbReference type="EMBL" id="OV696691">
    <property type="protein sequence ID" value="CAH1268729.1"/>
    <property type="molecule type" value="Genomic_DNA"/>
</dbReference>
<accession>A0A8K0EZW9</accession>
<keyword evidence="4 6" id="KW-1133">Transmembrane helix</keyword>
<reference evidence="7" key="1">
    <citation type="submission" date="2022-01" db="EMBL/GenBank/DDBJ databases">
        <authorList>
            <person name="Braso-Vives M."/>
        </authorList>
    </citation>
    <scope>NUCLEOTIDE SEQUENCE</scope>
</reference>
<evidence type="ECO:0000256" key="4">
    <source>
        <dbReference type="ARBA" id="ARBA00022989"/>
    </source>
</evidence>
<comment type="similarity">
    <text evidence="2">Belongs to the MS4A family.</text>
</comment>
<dbReference type="Proteomes" id="UP000838412">
    <property type="component" value="Chromosome 6"/>
</dbReference>
<evidence type="ECO:0000256" key="2">
    <source>
        <dbReference type="ARBA" id="ARBA00009565"/>
    </source>
</evidence>
<keyword evidence="3 6" id="KW-0812">Transmembrane</keyword>
<feature type="transmembrane region" description="Helical" evidence="6">
    <location>
        <begin position="41"/>
        <end position="63"/>
    </location>
</feature>
<dbReference type="InterPro" id="IPR030417">
    <property type="entry name" value="MS4A"/>
</dbReference>
<feature type="transmembrane region" description="Helical" evidence="6">
    <location>
        <begin position="75"/>
        <end position="102"/>
    </location>
</feature>